<dbReference type="InterPro" id="IPR011335">
    <property type="entry name" value="Restrct_endonuc-II-like"/>
</dbReference>
<evidence type="ECO:0000256" key="1">
    <source>
        <dbReference type="SAM" id="Coils"/>
    </source>
</evidence>
<reference evidence="3" key="1">
    <citation type="journal article" date="2021" name="Proc. Natl. Acad. Sci. U.S.A.">
        <title>A Catalog of Tens of Thousands of Viruses from Human Metagenomes Reveals Hidden Associations with Chronic Diseases.</title>
        <authorList>
            <person name="Tisza M.J."/>
            <person name="Buck C.B."/>
        </authorList>
    </citation>
    <scope>NUCLEOTIDE SEQUENCE</scope>
    <source>
        <strain evidence="3">CtzXp5</strain>
    </source>
</reference>
<proteinExistence type="predicted"/>
<protein>
    <submittedName>
        <fullName evidence="3">Holliday junction resolvase</fullName>
    </submittedName>
</protein>
<feature type="transmembrane region" description="Helical" evidence="2">
    <location>
        <begin position="21"/>
        <end position="41"/>
    </location>
</feature>
<sequence length="499" mass="58923">MNRKELVKDILDVIHFVLYNPWSFIFLYGIGGIMCFVYVNVDVISKYEEGDCAPLFKLSVFLLIVLSHFLGWLLIKKSEEVEYLRERYENKITNIRSEVDSQKRSLITSMLLKSNELERKNKKIETDLGYNYEIKVRDLEKAYNNRTDELEKSYRSRAVDLESKYHEKKVFLEECERRMERILLSEKPFSLSASLSSDMKMYIFKDSIYYLEHKDHPAISAAETLREMKKKAKNYVKSYNEMKYKYEFILNVFPELSKYVDDDEALCSLSEMDDYTDFQEKRDRSADFLSKEEWDKMDTDTRNQLALDRYKKKNKSNWVIGIEYEMYVEYVLRENGYKTIPHGSLKGVKDLGRDIIAHKTDSYGNNNVYIIQCKNYSSIKDKEIHENVVCQTFGTAMEYQINHKLELFTRIVPVIYSTVPLSETASIFAEKLGVVSVLCKKGDYPMIKCNIGNNGEKIYHLPFDQQYYRTEIKSPGEFYAWTVEEAVNAGFRRAFKYRP</sequence>
<keyword evidence="1" id="KW-0175">Coiled coil</keyword>
<name>A0A8S5TDX4_9CAUD</name>
<feature type="coiled-coil region" evidence="1">
    <location>
        <begin position="78"/>
        <end position="105"/>
    </location>
</feature>
<accession>A0A8S5TDX4</accession>
<dbReference type="SUPFAM" id="SSF52980">
    <property type="entry name" value="Restriction endonuclease-like"/>
    <property type="match status" value="1"/>
</dbReference>
<evidence type="ECO:0000256" key="2">
    <source>
        <dbReference type="SAM" id="Phobius"/>
    </source>
</evidence>
<keyword evidence="2" id="KW-0812">Transmembrane</keyword>
<evidence type="ECO:0000313" key="3">
    <source>
        <dbReference type="EMBL" id="DAF61478.1"/>
    </source>
</evidence>
<keyword evidence="2" id="KW-1133">Transmembrane helix</keyword>
<keyword evidence="2" id="KW-0472">Membrane</keyword>
<feature type="transmembrane region" description="Helical" evidence="2">
    <location>
        <begin position="53"/>
        <end position="75"/>
    </location>
</feature>
<dbReference type="EMBL" id="BK032812">
    <property type="protein sequence ID" value="DAF61478.1"/>
    <property type="molecule type" value="Genomic_DNA"/>
</dbReference>
<organism evidence="3">
    <name type="scientific">Podoviridae sp. ctzXp5</name>
    <dbReference type="NCBI Taxonomy" id="2827758"/>
    <lineage>
        <taxon>Viruses</taxon>
        <taxon>Duplodnaviria</taxon>
        <taxon>Heunggongvirae</taxon>
        <taxon>Uroviricota</taxon>
        <taxon>Caudoviricetes</taxon>
    </lineage>
</organism>